<accession>A0A8H4VJ66</accession>
<feature type="compositionally biased region" description="Polar residues" evidence="1">
    <location>
        <begin position="328"/>
        <end position="338"/>
    </location>
</feature>
<feature type="compositionally biased region" description="Polar residues" evidence="1">
    <location>
        <begin position="373"/>
        <end position="385"/>
    </location>
</feature>
<evidence type="ECO:0000259" key="3">
    <source>
        <dbReference type="Pfam" id="PF20151"/>
    </source>
</evidence>
<keyword evidence="2" id="KW-0812">Transmembrane</keyword>
<evidence type="ECO:0000313" key="4">
    <source>
        <dbReference type="EMBL" id="KAF4609869.1"/>
    </source>
</evidence>
<protein>
    <recommendedName>
        <fullName evidence="3">DUF6533 domain-containing protein</fullName>
    </recommendedName>
</protein>
<evidence type="ECO:0000256" key="1">
    <source>
        <dbReference type="SAM" id="MobiDB-lite"/>
    </source>
</evidence>
<feature type="region of interest" description="Disordered" evidence="1">
    <location>
        <begin position="328"/>
        <end position="385"/>
    </location>
</feature>
<feature type="transmembrane region" description="Helical" evidence="2">
    <location>
        <begin position="120"/>
        <end position="138"/>
    </location>
</feature>
<feature type="transmembrane region" description="Helical" evidence="2">
    <location>
        <begin position="192"/>
        <end position="215"/>
    </location>
</feature>
<dbReference type="Proteomes" id="UP000521872">
    <property type="component" value="Unassembled WGS sequence"/>
</dbReference>
<evidence type="ECO:0000256" key="2">
    <source>
        <dbReference type="SAM" id="Phobius"/>
    </source>
</evidence>
<feature type="transmembrane region" description="Helical" evidence="2">
    <location>
        <begin position="253"/>
        <end position="270"/>
    </location>
</feature>
<feature type="transmembrane region" description="Helical" evidence="2">
    <location>
        <begin position="276"/>
        <end position="297"/>
    </location>
</feature>
<feature type="transmembrane region" description="Helical" evidence="2">
    <location>
        <begin position="82"/>
        <end position="100"/>
    </location>
</feature>
<dbReference type="Pfam" id="PF20151">
    <property type="entry name" value="DUF6533"/>
    <property type="match status" value="1"/>
</dbReference>
<proteinExistence type="predicted"/>
<comment type="caution">
    <text evidence="4">The sequence shown here is derived from an EMBL/GenBank/DDBJ whole genome shotgun (WGS) entry which is preliminary data.</text>
</comment>
<dbReference type="EMBL" id="JAACJL010000059">
    <property type="protein sequence ID" value="KAF4609869.1"/>
    <property type="molecule type" value="Genomic_DNA"/>
</dbReference>
<keyword evidence="5" id="KW-1185">Reference proteome</keyword>
<gene>
    <name evidence="4" type="ORF">D9613_010414</name>
</gene>
<feature type="compositionally biased region" description="Low complexity" evidence="1">
    <location>
        <begin position="357"/>
        <end position="367"/>
    </location>
</feature>
<feature type="transmembrane region" description="Helical" evidence="2">
    <location>
        <begin position="50"/>
        <end position="70"/>
    </location>
</feature>
<organism evidence="4 5">
    <name type="scientific">Agrocybe pediades</name>
    <dbReference type="NCBI Taxonomy" id="84607"/>
    <lineage>
        <taxon>Eukaryota</taxon>
        <taxon>Fungi</taxon>
        <taxon>Dikarya</taxon>
        <taxon>Basidiomycota</taxon>
        <taxon>Agaricomycotina</taxon>
        <taxon>Agaricomycetes</taxon>
        <taxon>Agaricomycetidae</taxon>
        <taxon>Agaricales</taxon>
        <taxon>Agaricineae</taxon>
        <taxon>Strophariaceae</taxon>
        <taxon>Agrocybe</taxon>
    </lineage>
</organism>
<reference evidence="4 5" key="1">
    <citation type="submission" date="2019-12" db="EMBL/GenBank/DDBJ databases">
        <authorList>
            <person name="Floudas D."/>
            <person name="Bentzer J."/>
            <person name="Ahren D."/>
            <person name="Johansson T."/>
            <person name="Persson P."/>
            <person name="Tunlid A."/>
        </authorList>
    </citation>
    <scope>NUCLEOTIDE SEQUENCE [LARGE SCALE GENOMIC DNA]</scope>
    <source>
        <strain evidence="4 5">CBS 102.39</strain>
    </source>
</reference>
<feature type="transmembrane region" description="Helical" evidence="2">
    <location>
        <begin position="150"/>
        <end position="172"/>
    </location>
</feature>
<dbReference type="InterPro" id="IPR045340">
    <property type="entry name" value="DUF6533"/>
</dbReference>
<name>A0A8H4VJ66_9AGAR</name>
<evidence type="ECO:0000313" key="5">
    <source>
        <dbReference type="Proteomes" id="UP000521872"/>
    </source>
</evidence>
<keyword evidence="2" id="KW-0472">Membrane</keyword>
<dbReference type="AlphaFoldDB" id="A0A8H4VJ66"/>
<sequence>MYLPVRSALNLEGVGMGTNTSTGTAGPLSLPNPLTPMAFLPPDAAFELTITSYVMVASLAIMIWDILHTIGDDYILLTQHRIRLPTIIYFISKLATLGWLVNDVVSTTAPVGNCDTWLKATSWLTTVALPATAFLFFLRIEALYKGNKPVVGFFFLLWVGVCATGVISTRDISGAQIGPTKYCVMISFPRNAYLLGVAVLANDSLTLLAISWRLMEVSLGERKSFRERVRSIFFGYNRAPAFTRAFLKDGQHYYLSTAGFALLATITLSLDRVPLSYRGVVGIVDIMLLNVMACRVFRNTKLGVYRETPEAIASRVAKELAITVDNSRTGTFNSTGNDDPTAPTPLSGAQLLPFPRTPTTPASASTPYGAGNLSPNPFRQNSSTEESLRMVPLARYPVHRYREPNPWRTVWYE</sequence>
<keyword evidence="2" id="KW-1133">Transmembrane helix</keyword>
<feature type="domain" description="DUF6533" evidence="3">
    <location>
        <begin position="53"/>
        <end position="97"/>
    </location>
</feature>